<dbReference type="KEGG" id="sniv:SFSGTM_05250"/>
<evidence type="ECO:0000313" key="10">
    <source>
        <dbReference type="Proteomes" id="UP000463939"/>
    </source>
</evidence>
<dbReference type="PROSITE" id="PS51724">
    <property type="entry name" value="SPOR"/>
    <property type="match status" value="1"/>
</dbReference>
<evidence type="ECO:0000256" key="7">
    <source>
        <dbReference type="SAM" id="SignalP"/>
    </source>
</evidence>
<evidence type="ECO:0000256" key="3">
    <source>
        <dbReference type="ARBA" id="ARBA00023316"/>
    </source>
</evidence>
<dbReference type="InterPro" id="IPR034718">
    <property type="entry name" value="RlpA"/>
</dbReference>
<dbReference type="EMBL" id="AP021881">
    <property type="protein sequence ID" value="BBO99816.1"/>
    <property type="molecule type" value="Genomic_DNA"/>
</dbReference>
<keyword evidence="4" id="KW-1003">Cell membrane</keyword>
<proteinExistence type="inferred from homology"/>
<reference evidence="10" key="1">
    <citation type="submission" date="2019-11" db="EMBL/GenBank/DDBJ databases">
        <title>Isolation and characterization of a novel species in the genus Sulfuriferula.</title>
        <authorList>
            <person name="Mochizuki J."/>
            <person name="Kojima H."/>
            <person name="Fukui M."/>
        </authorList>
    </citation>
    <scope>NUCLEOTIDE SEQUENCE [LARGE SCALE GENOMIC DNA]</scope>
    <source>
        <strain evidence="10">SGTM</strain>
    </source>
</reference>
<evidence type="ECO:0000256" key="4">
    <source>
        <dbReference type="HAMAP-Rule" id="MF_02071"/>
    </source>
</evidence>
<dbReference type="Gene3D" id="3.30.70.1070">
    <property type="entry name" value="Sporulation related repeat"/>
    <property type="match status" value="1"/>
</dbReference>
<feature type="domain" description="SPOR" evidence="8">
    <location>
        <begin position="198"/>
        <end position="277"/>
    </location>
</feature>
<dbReference type="PANTHER" id="PTHR34183">
    <property type="entry name" value="ENDOLYTIC PEPTIDOGLYCAN TRANSGLYCOSYLASE RLPA"/>
    <property type="match status" value="1"/>
</dbReference>
<dbReference type="HAMAP" id="MF_02071">
    <property type="entry name" value="RlpA"/>
    <property type="match status" value="1"/>
</dbReference>
<feature type="chain" id="PRO_5033186948" description="Endolytic peptidoglycan transglycosylase RlpA" evidence="7">
    <location>
        <begin position="20"/>
        <end position="278"/>
    </location>
</feature>
<evidence type="ECO:0000256" key="2">
    <source>
        <dbReference type="ARBA" id="ARBA00023239"/>
    </source>
</evidence>
<accession>A0A809SCD3</accession>
<dbReference type="RefSeq" id="WP_162083815.1">
    <property type="nucleotide sequence ID" value="NZ_AP021881.1"/>
</dbReference>
<dbReference type="InterPro" id="IPR012997">
    <property type="entry name" value="RplA"/>
</dbReference>
<protein>
    <recommendedName>
        <fullName evidence="4">Endolytic peptidoglycan transglycosylase RlpA</fullName>
        <ecNumber evidence="4">4.2.2.-</ecNumber>
    </recommendedName>
</protein>
<dbReference type="EC" id="4.2.2.-" evidence="4"/>
<feature type="signal peptide" evidence="7">
    <location>
        <begin position="1"/>
        <end position="19"/>
    </location>
</feature>
<feature type="region of interest" description="Disordered" evidence="6">
    <location>
        <begin position="20"/>
        <end position="50"/>
    </location>
</feature>
<keyword evidence="1 7" id="KW-0732">Signal</keyword>
<evidence type="ECO:0000256" key="6">
    <source>
        <dbReference type="SAM" id="MobiDB-lite"/>
    </source>
</evidence>
<keyword evidence="4" id="KW-0564">Palmitate</keyword>
<dbReference type="AlphaFoldDB" id="A0A809SCD3"/>
<dbReference type="SUPFAM" id="SSF110997">
    <property type="entry name" value="Sporulation related repeat"/>
    <property type="match status" value="1"/>
</dbReference>
<evidence type="ECO:0000256" key="1">
    <source>
        <dbReference type="ARBA" id="ARBA00022729"/>
    </source>
</evidence>
<comment type="function">
    <text evidence="4">Lytic transglycosylase with a strong preference for naked glycan strands that lack stem peptides.</text>
</comment>
<keyword evidence="2 4" id="KW-0456">Lyase</keyword>
<dbReference type="InterPro" id="IPR007730">
    <property type="entry name" value="SPOR-like_dom"/>
</dbReference>
<dbReference type="GO" id="GO:0005886">
    <property type="term" value="C:plasma membrane"/>
    <property type="evidence" value="ECO:0007669"/>
    <property type="project" value="UniProtKB-SubCell"/>
</dbReference>
<dbReference type="InterPro" id="IPR036680">
    <property type="entry name" value="SPOR-like_sf"/>
</dbReference>
<dbReference type="GO" id="GO:0042834">
    <property type="term" value="F:peptidoglycan binding"/>
    <property type="evidence" value="ECO:0007669"/>
    <property type="project" value="InterPro"/>
</dbReference>
<dbReference type="GO" id="GO:0000270">
    <property type="term" value="P:peptidoglycan metabolic process"/>
    <property type="evidence" value="ECO:0007669"/>
    <property type="project" value="UniProtKB-UniRule"/>
</dbReference>
<keyword evidence="10" id="KW-1185">Reference proteome</keyword>
<evidence type="ECO:0000256" key="5">
    <source>
        <dbReference type="RuleBase" id="RU003495"/>
    </source>
</evidence>
<dbReference type="GO" id="GO:0008932">
    <property type="term" value="F:lytic endotransglycosylase activity"/>
    <property type="evidence" value="ECO:0007669"/>
    <property type="project" value="UniProtKB-UniRule"/>
</dbReference>
<dbReference type="NCBIfam" id="TIGR00413">
    <property type="entry name" value="rlpA"/>
    <property type="match status" value="1"/>
</dbReference>
<dbReference type="InterPro" id="IPR036908">
    <property type="entry name" value="RlpA-like_sf"/>
</dbReference>
<comment type="subcellular location">
    <subcellularLocation>
        <location evidence="4">Cell membrane</location>
        <topology evidence="4">Lipid-anchor</topology>
    </subcellularLocation>
</comment>
<evidence type="ECO:0000259" key="8">
    <source>
        <dbReference type="PROSITE" id="PS51724"/>
    </source>
</evidence>
<dbReference type="GO" id="GO:0071555">
    <property type="term" value="P:cell wall organization"/>
    <property type="evidence" value="ECO:0007669"/>
    <property type="project" value="UniProtKB-KW"/>
</dbReference>
<organism evidence="9 10">
    <name type="scientific">Sulfuriferula nivalis</name>
    <dbReference type="NCBI Taxonomy" id="2675298"/>
    <lineage>
        <taxon>Bacteria</taxon>
        <taxon>Pseudomonadati</taxon>
        <taxon>Pseudomonadota</taxon>
        <taxon>Betaproteobacteria</taxon>
        <taxon>Nitrosomonadales</taxon>
        <taxon>Sulfuricellaceae</taxon>
        <taxon>Sulfuriferula</taxon>
    </lineage>
</organism>
<dbReference type="Pfam" id="PF03330">
    <property type="entry name" value="DPBB_1"/>
    <property type="match status" value="1"/>
</dbReference>
<keyword evidence="3 4" id="KW-0961">Cell wall biogenesis/degradation</keyword>
<evidence type="ECO:0000313" key="9">
    <source>
        <dbReference type="EMBL" id="BBO99816.1"/>
    </source>
</evidence>
<comment type="similarity">
    <text evidence="4 5">Belongs to the RlpA family.</text>
</comment>
<dbReference type="PROSITE" id="PS51257">
    <property type="entry name" value="PROKAR_LIPOPROTEIN"/>
    <property type="match status" value="1"/>
</dbReference>
<keyword evidence="4 9" id="KW-0449">Lipoprotein</keyword>
<gene>
    <name evidence="4" type="primary">rlpA</name>
    <name evidence="9" type="ORF">SFSGTM_05250</name>
</gene>
<sequence>MNKILILFIIISLAGCASAPKRPLPSEPSSTIAHTKKSGGYYMDDGPGDNPPANLDAIPDAIPKIEPLHKYANRPYVTLGESYTPLTEISTYQAQGIASWYGKKFNGKPTSSGEPYDMYGMSAAHLTLPIPSYARVKSLTTGKSVIVRINDRGPFHSKRIIDLSYTAAYKLGIVQGGSGMVEVTAITPAEISQGRDIPATTTGIFLQLGSFSNRDNAEKLLARASTQLSKSNAALVILTKQDHYRVALGPYEDDDSAKIAAQEIESRMNLKPIRTVIE</sequence>
<dbReference type="Proteomes" id="UP000463939">
    <property type="component" value="Chromosome"/>
</dbReference>
<name>A0A809SCD3_9PROT</name>
<keyword evidence="4" id="KW-0472">Membrane</keyword>
<dbReference type="Pfam" id="PF05036">
    <property type="entry name" value="SPOR"/>
    <property type="match status" value="1"/>
</dbReference>
<dbReference type="CDD" id="cd22268">
    <property type="entry name" value="DPBB_RlpA-like"/>
    <property type="match status" value="1"/>
</dbReference>
<dbReference type="PANTHER" id="PTHR34183:SF1">
    <property type="entry name" value="ENDOLYTIC PEPTIDOGLYCAN TRANSGLYCOSYLASE RLPA"/>
    <property type="match status" value="1"/>
</dbReference>
<dbReference type="InterPro" id="IPR009009">
    <property type="entry name" value="RlpA-like_DPBB"/>
</dbReference>
<dbReference type="SUPFAM" id="SSF50685">
    <property type="entry name" value="Barwin-like endoglucanases"/>
    <property type="match status" value="1"/>
</dbReference>
<dbReference type="Gene3D" id="2.40.40.10">
    <property type="entry name" value="RlpA-like domain"/>
    <property type="match status" value="1"/>
</dbReference>